<dbReference type="Proteomes" id="UP000077266">
    <property type="component" value="Unassembled WGS sequence"/>
</dbReference>
<keyword evidence="2" id="KW-1185">Reference proteome</keyword>
<reference evidence="1 2" key="1">
    <citation type="journal article" date="2016" name="Mol. Biol. Evol.">
        <title>Comparative Genomics of Early-Diverging Mushroom-Forming Fungi Provides Insights into the Origins of Lignocellulose Decay Capabilities.</title>
        <authorList>
            <person name="Nagy L.G."/>
            <person name="Riley R."/>
            <person name="Tritt A."/>
            <person name="Adam C."/>
            <person name="Daum C."/>
            <person name="Floudas D."/>
            <person name="Sun H."/>
            <person name="Yadav J.S."/>
            <person name="Pangilinan J."/>
            <person name="Larsson K.H."/>
            <person name="Matsuura K."/>
            <person name="Barry K."/>
            <person name="Labutti K."/>
            <person name="Kuo R."/>
            <person name="Ohm R.A."/>
            <person name="Bhattacharya S.S."/>
            <person name="Shirouzu T."/>
            <person name="Yoshinaga Y."/>
            <person name="Martin F.M."/>
            <person name="Grigoriev I.V."/>
            <person name="Hibbett D.S."/>
        </authorList>
    </citation>
    <scope>NUCLEOTIDE SEQUENCE [LARGE SCALE GENOMIC DNA]</scope>
    <source>
        <strain evidence="1 2">HHB12029</strain>
    </source>
</reference>
<protein>
    <submittedName>
        <fullName evidence="1">Uncharacterized protein</fullName>
    </submittedName>
</protein>
<proteinExistence type="predicted"/>
<dbReference type="EMBL" id="KV426112">
    <property type="protein sequence ID" value="KZV87905.1"/>
    <property type="molecule type" value="Genomic_DNA"/>
</dbReference>
<dbReference type="InParanoid" id="A0A165EX97"/>
<organism evidence="1 2">
    <name type="scientific">Exidia glandulosa HHB12029</name>
    <dbReference type="NCBI Taxonomy" id="1314781"/>
    <lineage>
        <taxon>Eukaryota</taxon>
        <taxon>Fungi</taxon>
        <taxon>Dikarya</taxon>
        <taxon>Basidiomycota</taxon>
        <taxon>Agaricomycotina</taxon>
        <taxon>Agaricomycetes</taxon>
        <taxon>Auriculariales</taxon>
        <taxon>Exidiaceae</taxon>
        <taxon>Exidia</taxon>
    </lineage>
</organism>
<name>A0A165EX97_EXIGL</name>
<evidence type="ECO:0000313" key="1">
    <source>
        <dbReference type="EMBL" id="KZV87905.1"/>
    </source>
</evidence>
<accession>A0A165EX97</accession>
<gene>
    <name evidence="1" type="ORF">EXIGLDRAFT_192725</name>
</gene>
<dbReference type="AlphaFoldDB" id="A0A165EX97"/>
<sequence>MSSSIRIPYRRLGVLCSCVALFPLPFYPPPVALALCHAPPTYLAPNLSQGIVSYSFRMYFSNCTTGPATRSITWLYLSCIVRKS</sequence>
<evidence type="ECO:0000313" key="2">
    <source>
        <dbReference type="Proteomes" id="UP000077266"/>
    </source>
</evidence>